<dbReference type="Proteomes" id="UP000054538">
    <property type="component" value="Unassembled WGS sequence"/>
</dbReference>
<dbReference type="EMBL" id="KN824964">
    <property type="protein sequence ID" value="KIK96853.1"/>
    <property type="molecule type" value="Genomic_DNA"/>
</dbReference>
<accession>A0A0D0DT33</accession>
<sequence length="150" mass="16914">MTSARKVHTVWVTDVSTEQQTADHLKRIILEVKDSLEKDWKVTVIVITSDASGESCAARKQILVDFPWLIVPDCYAHQINLVVGDYFKVISVVFMKYTKKATELIMWLGSKTRILALMRDIQKAVSMANGSKTRILSVIQAVLTVGRHII</sequence>
<proteinExistence type="predicted"/>
<dbReference type="OrthoDB" id="3270520at2759"/>
<reference evidence="1 2" key="1">
    <citation type="submission" date="2014-04" db="EMBL/GenBank/DDBJ databases">
        <authorList>
            <consortium name="DOE Joint Genome Institute"/>
            <person name="Kuo A."/>
            <person name="Kohler A."/>
            <person name="Jargeat P."/>
            <person name="Nagy L.G."/>
            <person name="Floudas D."/>
            <person name="Copeland A."/>
            <person name="Barry K.W."/>
            <person name="Cichocki N."/>
            <person name="Veneault-Fourrey C."/>
            <person name="LaButti K."/>
            <person name="Lindquist E.A."/>
            <person name="Lipzen A."/>
            <person name="Lundell T."/>
            <person name="Morin E."/>
            <person name="Murat C."/>
            <person name="Sun H."/>
            <person name="Tunlid A."/>
            <person name="Henrissat B."/>
            <person name="Grigoriev I.V."/>
            <person name="Hibbett D.S."/>
            <person name="Martin F."/>
            <person name="Nordberg H.P."/>
            <person name="Cantor M.N."/>
            <person name="Hua S.X."/>
        </authorList>
    </citation>
    <scope>NUCLEOTIDE SEQUENCE [LARGE SCALE GENOMIC DNA]</scope>
    <source>
        <strain evidence="1 2">Ve08.2h10</strain>
    </source>
</reference>
<dbReference type="SUPFAM" id="SSF53098">
    <property type="entry name" value="Ribonuclease H-like"/>
    <property type="match status" value="1"/>
</dbReference>
<evidence type="ECO:0000313" key="1">
    <source>
        <dbReference type="EMBL" id="KIK96853.1"/>
    </source>
</evidence>
<evidence type="ECO:0000313" key="2">
    <source>
        <dbReference type="Proteomes" id="UP000054538"/>
    </source>
</evidence>
<reference evidence="2" key="2">
    <citation type="submission" date="2015-01" db="EMBL/GenBank/DDBJ databases">
        <title>Evolutionary Origins and Diversification of the Mycorrhizal Mutualists.</title>
        <authorList>
            <consortium name="DOE Joint Genome Institute"/>
            <consortium name="Mycorrhizal Genomics Consortium"/>
            <person name="Kohler A."/>
            <person name="Kuo A."/>
            <person name="Nagy L.G."/>
            <person name="Floudas D."/>
            <person name="Copeland A."/>
            <person name="Barry K.W."/>
            <person name="Cichocki N."/>
            <person name="Veneault-Fourrey C."/>
            <person name="LaButti K."/>
            <person name="Lindquist E.A."/>
            <person name="Lipzen A."/>
            <person name="Lundell T."/>
            <person name="Morin E."/>
            <person name="Murat C."/>
            <person name="Riley R."/>
            <person name="Ohm R."/>
            <person name="Sun H."/>
            <person name="Tunlid A."/>
            <person name="Henrissat B."/>
            <person name="Grigoriev I.V."/>
            <person name="Hibbett D.S."/>
            <person name="Martin F."/>
        </authorList>
    </citation>
    <scope>NUCLEOTIDE SEQUENCE [LARGE SCALE GENOMIC DNA]</scope>
    <source>
        <strain evidence="2">Ve08.2h10</strain>
    </source>
</reference>
<protein>
    <recommendedName>
        <fullName evidence="3">DUF659 domain-containing protein</fullName>
    </recommendedName>
</protein>
<keyword evidence="2" id="KW-1185">Reference proteome</keyword>
<name>A0A0D0DT33_9AGAM</name>
<evidence type="ECO:0008006" key="3">
    <source>
        <dbReference type="Google" id="ProtNLM"/>
    </source>
</evidence>
<dbReference type="STRING" id="930991.A0A0D0DT33"/>
<organism evidence="1 2">
    <name type="scientific">Paxillus rubicundulus Ve08.2h10</name>
    <dbReference type="NCBI Taxonomy" id="930991"/>
    <lineage>
        <taxon>Eukaryota</taxon>
        <taxon>Fungi</taxon>
        <taxon>Dikarya</taxon>
        <taxon>Basidiomycota</taxon>
        <taxon>Agaricomycotina</taxon>
        <taxon>Agaricomycetes</taxon>
        <taxon>Agaricomycetidae</taxon>
        <taxon>Boletales</taxon>
        <taxon>Paxilineae</taxon>
        <taxon>Paxillaceae</taxon>
        <taxon>Paxillus</taxon>
    </lineage>
</organism>
<gene>
    <name evidence="1" type="ORF">PAXRUDRAFT_10540</name>
</gene>
<dbReference type="AlphaFoldDB" id="A0A0D0DT33"/>
<dbReference type="HOGENOM" id="CLU_148817_0_0_1"/>
<dbReference type="InterPro" id="IPR012337">
    <property type="entry name" value="RNaseH-like_sf"/>
</dbReference>
<dbReference type="InParanoid" id="A0A0D0DT33"/>